<proteinExistence type="inferred from homology"/>
<dbReference type="InterPro" id="IPR029753">
    <property type="entry name" value="D-isomer_DH_CS"/>
</dbReference>
<accession>A0A7L5DVZ7</accession>
<evidence type="ECO:0000256" key="2">
    <source>
        <dbReference type="ARBA" id="ARBA00023002"/>
    </source>
</evidence>
<dbReference type="Pfam" id="PF00389">
    <property type="entry name" value="2-Hacid_dh"/>
    <property type="match status" value="1"/>
</dbReference>
<dbReference type="EMBL" id="CP051682">
    <property type="protein sequence ID" value="QJD95262.1"/>
    <property type="molecule type" value="Genomic_DNA"/>
</dbReference>
<evidence type="ECO:0000256" key="4">
    <source>
        <dbReference type="RuleBase" id="RU003719"/>
    </source>
</evidence>
<evidence type="ECO:0000256" key="1">
    <source>
        <dbReference type="ARBA" id="ARBA00005854"/>
    </source>
</evidence>
<evidence type="ECO:0000313" key="7">
    <source>
        <dbReference type="EMBL" id="QJD95262.1"/>
    </source>
</evidence>
<dbReference type="AlphaFoldDB" id="A0A7L5DVZ7"/>
<dbReference type="KEGG" id="mrob:HH214_04915"/>
<evidence type="ECO:0000256" key="3">
    <source>
        <dbReference type="ARBA" id="ARBA00023027"/>
    </source>
</evidence>
<dbReference type="InterPro" id="IPR058205">
    <property type="entry name" value="D-LDH-like"/>
</dbReference>
<keyword evidence="8" id="KW-1185">Reference proteome</keyword>
<dbReference type="InterPro" id="IPR006139">
    <property type="entry name" value="D-isomer_2_OHA_DH_cat_dom"/>
</dbReference>
<dbReference type="PANTHER" id="PTHR43026">
    <property type="entry name" value="2-HYDROXYACID DEHYDROGENASE HOMOLOG 1-RELATED"/>
    <property type="match status" value="1"/>
</dbReference>
<dbReference type="GO" id="GO:0008720">
    <property type="term" value="F:D-lactate dehydrogenase (NAD+) activity"/>
    <property type="evidence" value="ECO:0007669"/>
    <property type="project" value="TreeGrafter"/>
</dbReference>
<feature type="domain" description="D-isomer specific 2-hydroxyacid dehydrogenase NAD-binding" evidence="6">
    <location>
        <begin position="110"/>
        <end position="294"/>
    </location>
</feature>
<organism evidence="7 8">
    <name type="scientific">Mucilaginibacter robiniae</name>
    <dbReference type="NCBI Taxonomy" id="2728022"/>
    <lineage>
        <taxon>Bacteria</taxon>
        <taxon>Pseudomonadati</taxon>
        <taxon>Bacteroidota</taxon>
        <taxon>Sphingobacteriia</taxon>
        <taxon>Sphingobacteriales</taxon>
        <taxon>Sphingobacteriaceae</taxon>
        <taxon>Mucilaginibacter</taxon>
    </lineage>
</organism>
<dbReference type="InterPro" id="IPR036291">
    <property type="entry name" value="NAD(P)-bd_dom_sf"/>
</dbReference>
<dbReference type="CDD" id="cd12183">
    <property type="entry name" value="LDH_like_2"/>
    <property type="match status" value="1"/>
</dbReference>
<dbReference type="SUPFAM" id="SSF52283">
    <property type="entry name" value="Formate/glycerate dehydrogenase catalytic domain-like"/>
    <property type="match status" value="1"/>
</dbReference>
<feature type="domain" description="D-isomer specific 2-hydroxyacid dehydrogenase catalytic" evidence="5">
    <location>
        <begin position="8"/>
        <end position="320"/>
    </location>
</feature>
<dbReference type="RefSeq" id="WP_169606279.1">
    <property type="nucleotide sequence ID" value="NZ_CP051682.1"/>
</dbReference>
<sequence>MKAVAYSVKPFEKEFLAKANQKKHDITLISNPLSFETAAYAEGKDAVIVFTNDDVSAPVVNRLANLGVKYIVTRSTGTDHIDRECAGTHGIKLANVPSYSPQAIAEHTAALALALNRRLVKADEHSHHFDFRNDMLMGFNFYQKTVGLIGIGHIGQAVANIFNGFGCKVIAHDVAFPSSAQNIEQVSLDTLLAQSDIISLHVPLTLDTRYIINKDTLAQMKNCVMLLNTSRGALINTADVLEALDSGKVGYLGIDVYEHEKGLFFEDHEHDTRKDPLLTDLLSRSNVMVTPHQAYLTREAMQEIANQTIRNLDQWQQSKCVGKACVCAKNCRAVTPIEIPAAVTATVKI</sequence>
<name>A0A7L5DVZ7_9SPHI</name>
<dbReference type="InterPro" id="IPR006140">
    <property type="entry name" value="D-isomer_DH_NAD-bd"/>
</dbReference>
<comment type="similarity">
    <text evidence="1 4">Belongs to the D-isomer specific 2-hydroxyacid dehydrogenase family.</text>
</comment>
<dbReference type="PANTHER" id="PTHR43026:SF1">
    <property type="entry name" value="2-HYDROXYACID DEHYDROGENASE HOMOLOG 1-RELATED"/>
    <property type="match status" value="1"/>
</dbReference>
<dbReference type="Proteomes" id="UP000503278">
    <property type="component" value="Chromosome"/>
</dbReference>
<keyword evidence="2 4" id="KW-0560">Oxidoreductase</keyword>
<gene>
    <name evidence="7" type="ORF">HH214_04915</name>
</gene>
<dbReference type="PROSITE" id="PS00670">
    <property type="entry name" value="D_2_HYDROXYACID_DH_2"/>
    <property type="match status" value="1"/>
</dbReference>
<evidence type="ECO:0000259" key="6">
    <source>
        <dbReference type="Pfam" id="PF02826"/>
    </source>
</evidence>
<dbReference type="SUPFAM" id="SSF51735">
    <property type="entry name" value="NAD(P)-binding Rossmann-fold domains"/>
    <property type="match status" value="1"/>
</dbReference>
<protein>
    <submittedName>
        <fullName evidence="7">2-hydroxyacid dehydrogenase</fullName>
    </submittedName>
</protein>
<evidence type="ECO:0000313" key="8">
    <source>
        <dbReference type="Proteomes" id="UP000503278"/>
    </source>
</evidence>
<dbReference type="GO" id="GO:0051287">
    <property type="term" value="F:NAD binding"/>
    <property type="evidence" value="ECO:0007669"/>
    <property type="project" value="InterPro"/>
</dbReference>
<reference evidence="7 8" key="1">
    <citation type="submission" date="2020-04" db="EMBL/GenBank/DDBJ databases">
        <title>Genome sequencing of novel species.</title>
        <authorList>
            <person name="Heo J."/>
            <person name="Kim S.-J."/>
            <person name="Kim J.-S."/>
            <person name="Hong S.-B."/>
            <person name="Kwon S.-W."/>
        </authorList>
    </citation>
    <scope>NUCLEOTIDE SEQUENCE [LARGE SCALE GENOMIC DNA]</scope>
    <source>
        <strain evidence="7 8">F39-2</strain>
    </source>
</reference>
<evidence type="ECO:0000259" key="5">
    <source>
        <dbReference type="Pfam" id="PF00389"/>
    </source>
</evidence>
<dbReference type="Pfam" id="PF02826">
    <property type="entry name" value="2-Hacid_dh_C"/>
    <property type="match status" value="1"/>
</dbReference>
<keyword evidence="3" id="KW-0520">NAD</keyword>
<dbReference type="Gene3D" id="3.40.50.720">
    <property type="entry name" value="NAD(P)-binding Rossmann-like Domain"/>
    <property type="match status" value="2"/>
</dbReference>